<name>A0A3S4EJ57_9HYPH</name>
<accession>A0A3S4EJ57</accession>
<evidence type="ECO:0000256" key="1">
    <source>
        <dbReference type="SAM" id="Phobius"/>
    </source>
</evidence>
<dbReference type="AlphaFoldDB" id="A0A3S4EJ57"/>
<feature type="transmembrane region" description="Helical" evidence="1">
    <location>
        <begin position="14"/>
        <end position="38"/>
    </location>
</feature>
<reference evidence="2 3" key="1">
    <citation type="submission" date="2018-12" db="EMBL/GenBank/DDBJ databases">
        <authorList>
            <person name="Criscuolo A."/>
        </authorList>
    </citation>
    <scope>NUCLEOTIDE SEQUENCE [LARGE SCALE GENOMIC DNA]</scope>
    <source>
        <strain evidence="2">ACIP1116281</strain>
    </source>
</reference>
<keyword evidence="3" id="KW-1185">Reference proteome</keyword>
<keyword evidence="1" id="KW-0812">Transmembrane</keyword>
<dbReference type="Pfam" id="PF05751">
    <property type="entry name" value="FixH"/>
    <property type="match status" value="1"/>
</dbReference>
<evidence type="ECO:0000313" key="3">
    <source>
        <dbReference type="Proteomes" id="UP000268844"/>
    </source>
</evidence>
<dbReference type="EMBL" id="UZWD01000004">
    <property type="protein sequence ID" value="VDS03037.1"/>
    <property type="molecule type" value="Genomic_DNA"/>
</dbReference>
<protein>
    <submittedName>
        <fullName evidence="2">FixH</fullName>
    </submittedName>
</protein>
<dbReference type="Proteomes" id="UP000268844">
    <property type="component" value="Unassembled WGS sequence"/>
</dbReference>
<dbReference type="OrthoDB" id="1495896at2"/>
<gene>
    <name evidence="2" type="ORF">DEVEQU_00157</name>
</gene>
<dbReference type="RefSeq" id="WP_126148648.1">
    <property type="nucleotide sequence ID" value="NZ_JBHTMH010000002.1"/>
</dbReference>
<evidence type="ECO:0000313" key="2">
    <source>
        <dbReference type="EMBL" id="VDS03037.1"/>
    </source>
</evidence>
<organism evidence="2 3">
    <name type="scientific">Devosia equisanguinis</name>
    <dbReference type="NCBI Taxonomy" id="2490941"/>
    <lineage>
        <taxon>Bacteria</taxon>
        <taxon>Pseudomonadati</taxon>
        <taxon>Pseudomonadota</taxon>
        <taxon>Alphaproteobacteria</taxon>
        <taxon>Hyphomicrobiales</taxon>
        <taxon>Devosiaceae</taxon>
        <taxon>Devosia</taxon>
    </lineage>
</organism>
<proteinExistence type="predicted"/>
<sequence length="168" mass="18620">MNALYNRFIARDRWIGWLFVLFFVVLTLVEIRLITFAVGSYNGLVTERAYPVEMPQAEVLERDADMATRGWQLETRYEGIAEKTSLLELVLTDATGAPLSGVSIGIVAERVTRHGQALPRFPTETSPGLYTMPLRLPLGGAWTLRLTMSKDGVTEYRLAPIDVGASGS</sequence>
<keyword evidence="1" id="KW-1133">Transmembrane helix</keyword>
<keyword evidence="1" id="KW-0472">Membrane</keyword>
<dbReference type="InterPro" id="IPR008620">
    <property type="entry name" value="FixH"/>
</dbReference>